<dbReference type="Pfam" id="PF18998">
    <property type="entry name" value="Flg_new_2"/>
    <property type="match status" value="1"/>
</dbReference>
<accession>A0ABS2U3B8</accession>
<reference evidence="3 4" key="1">
    <citation type="submission" date="2021-01" db="EMBL/GenBank/DDBJ databases">
        <title>Streptomyces acididurans sp. nov., isolated from a peat swamp forest soil.</title>
        <authorList>
            <person name="Chantavorakit T."/>
            <person name="Duangmal K."/>
        </authorList>
    </citation>
    <scope>NUCLEOTIDE SEQUENCE [LARGE SCALE GENOMIC DNA]</scope>
    <source>
        <strain evidence="3 4">KK5PA1</strain>
    </source>
</reference>
<proteinExistence type="predicted"/>
<evidence type="ECO:0000256" key="1">
    <source>
        <dbReference type="SAM" id="MobiDB-lite"/>
    </source>
</evidence>
<name>A0ABS2U3B8_9ACTN</name>
<dbReference type="EMBL" id="JADKYB010000031">
    <property type="protein sequence ID" value="MBM9510105.1"/>
    <property type="molecule type" value="Genomic_DNA"/>
</dbReference>
<comment type="caution">
    <text evidence="3">The sequence shown here is derived from an EMBL/GenBank/DDBJ whole genome shotgun (WGS) entry which is preliminary data.</text>
</comment>
<evidence type="ECO:0000313" key="4">
    <source>
        <dbReference type="Proteomes" id="UP000749040"/>
    </source>
</evidence>
<feature type="domain" description="Bacterial repeat" evidence="2">
    <location>
        <begin position="11"/>
        <end position="78"/>
    </location>
</feature>
<protein>
    <recommendedName>
        <fullName evidence="2">Bacterial repeat domain-containing protein</fullName>
    </recommendedName>
</protein>
<dbReference type="InterPro" id="IPR044060">
    <property type="entry name" value="Bacterial_rp_domain"/>
</dbReference>
<dbReference type="Proteomes" id="UP000749040">
    <property type="component" value="Unassembled WGS sequence"/>
</dbReference>
<keyword evidence="4" id="KW-1185">Reference proteome</keyword>
<feature type="region of interest" description="Disordered" evidence="1">
    <location>
        <begin position="1"/>
        <end position="20"/>
    </location>
</feature>
<evidence type="ECO:0000313" key="3">
    <source>
        <dbReference type="EMBL" id="MBM9510105.1"/>
    </source>
</evidence>
<evidence type="ECO:0000259" key="2">
    <source>
        <dbReference type="Pfam" id="PF18998"/>
    </source>
</evidence>
<dbReference type="RefSeq" id="WP_205363801.1">
    <property type="nucleotide sequence ID" value="NZ_JADKYB010000031.1"/>
</dbReference>
<gene>
    <name evidence="3" type="ORF">ITX44_37220</name>
</gene>
<organism evidence="3 4">
    <name type="scientific">Actinacidiphila acididurans</name>
    <dbReference type="NCBI Taxonomy" id="2784346"/>
    <lineage>
        <taxon>Bacteria</taxon>
        <taxon>Bacillati</taxon>
        <taxon>Actinomycetota</taxon>
        <taxon>Actinomycetes</taxon>
        <taxon>Kitasatosporales</taxon>
        <taxon>Streptomycetaceae</taxon>
        <taxon>Actinacidiphila</taxon>
    </lineage>
</organism>
<sequence length="83" mass="8566">MTATPDGSGSVTVTADGTSTPCDPGGCHLTYHDSRTVRLTAVPGDEYRPSHWSGDCAGTYSDVCVLNSGTGITAEAVFEADIR</sequence>